<dbReference type="GO" id="GO:0003735">
    <property type="term" value="F:structural constituent of ribosome"/>
    <property type="evidence" value="ECO:0007669"/>
    <property type="project" value="UniProtKB-UniRule"/>
</dbReference>
<dbReference type="HAMAP" id="MF_01365_B">
    <property type="entry name" value="Ribosomal_uL6_B"/>
    <property type="match status" value="1"/>
</dbReference>
<protein>
    <recommendedName>
        <fullName evidence="4">Large ribosomal subunit protein uL6</fullName>
    </recommendedName>
</protein>
<feature type="domain" description="Large ribosomal subunit protein uL6 alpha-beta" evidence="7">
    <location>
        <begin position="90"/>
        <end position="163"/>
    </location>
</feature>
<evidence type="ECO:0000256" key="4">
    <source>
        <dbReference type="HAMAP-Rule" id="MF_01365"/>
    </source>
</evidence>
<sequence>MSRIGKLPVKIVDGVKVEVDNRLIKVSGPKGALEKVLPREISANVENGEIVVSAHGKSDKSKALHGTYRSLIANMTKGVTEGWSKALEMVGTGYRAETTGKKLTLTVGFSHPVIIDAPDGVTFKVEKNIITIDGIDKEAVGQVAAEIRSVRPPEPYKGKGIKYVGEFIRRKAGKAAKAAGAA</sequence>
<dbReference type="FunFam" id="3.90.930.12:FF:000001">
    <property type="entry name" value="50S ribosomal protein L6"/>
    <property type="match status" value="1"/>
</dbReference>
<dbReference type="GO" id="GO:0022625">
    <property type="term" value="C:cytosolic large ribosomal subunit"/>
    <property type="evidence" value="ECO:0007669"/>
    <property type="project" value="UniProtKB-UniRule"/>
</dbReference>
<dbReference type="PANTHER" id="PTHR11655">
    <property type="entry name" value="60S/50S RIBOSOMAL PROTEIN L6/L9"/>
    <property type="match status" value="1"/>
</dbReference>
<organism evidence="8 9">
    <name type="scientific">Candidatus Woesebacteria bacterium GWA1_41_8</name>
    <dbReference type="NCBI Taxonomy" id="1802471"/>
    <lineage>
        <taxon>Bacteria</taxon>
        <taxon>Candidatus Woeseibacteriota</taxon>
    </lineage>
</organism>
<dbReference type="GO" id="GO:0019843">
    <property type="term" value="F:rRNA binding"/>
    <property type="evidence" value="ECO:0007669"/>
    <property type="project" value="UniProtKB-UniRule"/>
</dbReference>
<dbReference type="PANTHER" id="PTHR11655:SF14">
    <property type="entry name" value="LARGE RIBOSOMAL SUBUNIT PROTEIN UL6M"/>
    <property type="match status" value="1"/>
</dbReference>
<gene>
    <name evidence="4" type="primary">rplF</name>
    <name evidence="8" type="ORF">A2115_01835</name>
</gene>
<evidence type="ECO:0000313" key="8">
    <source>
        <dbReference type="EMBL" id="OGM02799.1"/>
    </source>
</evidence>
<evidence type="ECO:0000313" key="9">
    <source>
        <dbReference type="Proteomes" id="UP000176198"/>
    </source>
</evidence>
<evidence type="ECO:0000256" key="1">
    <source>
        <dbReference type="ARBA" id="ARBA00009356"/>
    </source>
</evidence>
<dbReference type="SUPFAM" id="SSF56053">
    <property type="entry name" value="Ribosomal protein L6"/>
    <property type="match status" value="2"/>
</dbReference>
<evidence type="ECO:0000256" key="2">
    <source>
        <dbReference type="ARBA" id="ARBA00022980"/>
    </source>
</evidence>
<dbReference type="InterPro" id="IPR000702">
    <property type="entry name" value="Ribosomal_uL6-like"/>
</dbReference>
<comment type="function">
    <text evidence="4 6">This protein binds to the 23S rRNA, and is important in its secondary structure. It is located near the subunit interface in the base of the L7/L12 stalk, and near the tRNA binding site of the peptidyltransferase center.</text>
</comment>
<dbReference type="InterPro" id="IPR036789">
    <property type="entry name" value="Ribosomal_uL6-like_a/b-dom_sf"/>
</dbReference>
<dbReference type="PIRSF" id="PIRSF002162">
    <property type="entry name" value="Ribosomal_L6"/>
    <property type="match status" value="1"/>
</dbReference>
<evidence type="ECO:0000256" key="6">
    <source>
        <dbReference type="RuleBase" id="RU003870"/>
    </source>
</evidence>
<evidence type="ECO:0000259" key="7">
    <source>
        <dbReference type="Pfam" id="PF00347"/>
    </source>
</evidence>
<accession>A0A1F7WK54</accession>
<keyword evidence="4 6" id="KW-0699">rRNA-binding</keyword>
<evidence type="ECO:0000256" key="5">
    <source>
        <dbReference type="RuleBase" id="RU003869"/>
    </source>
</evidence>
<keyword evidence="4 6" id="KW-0694">RNA-binding</keyword>
<dbReference type="Pfam" id="PF00347">
    <property type="entry name" value="Ribosomal_L6"/>
    <property type="match status" value="2"/>
</dbReference>
<dbReference type="InterPro" id="IPR020040">
    <property type="entry name" value="Ribosomal_uL6_a/b-dom"/>
</dbReference>
<dbReference type="AlphaFoldDB" id="A0A1F7WK54"/>
<dbReference type="PROSITE" id="PS00525">
    <property type="entry name" value="RIBOSOMAL_L6_1"/>
    <property type="match status" value="1"/>
</dbReference>
<comment type="similarity">
    <text evidence="1 4 5">Belongs to the universal ribosomal protein uL6 family.</text>
</comment>
<dbReference type="GO" id="GO:0002181">
    <property type="term" value="P:cytoplasmic translation"/>
    <property type="evidence" value="ECO:0007669"/>
    <property type="project" value="TreeGrafter"/>
</dbReference>
<dbReference type="Gene3D" id="3.90.930.12">
    <property type="entry name" value="Ribosomal protein L6, alpha-beta domain"/>
    <property type="match status" value="2"/>
</dbReference>
<name>A0A1F7WK54_9BACT</name>
<dbReference type="EMBL" id="MGFJ01000014">
    <property type="protein sequence ID" value="OGM02799.1"/>
    <property type="molecule type" value="Genomic_DNA"/>
</dbReference>
<feature type="domain" description="Large ribosomal subunit protein uL6 alpha-beta" evidence="7">
    <location>
        <begin position="13"/>
        <end position="82"/>
    </location>
</feature>
<dbReference type="Proteomes" id="UP000176198">
    <property type="component" value="Unassembled WGS sequence"/>
</dbReference>
<reference evidence="8 9" key="1">
    <citation type="journal article" date="2016" name="Nat. Commun.">
        <title>Thousands of microbial genomes shed light on interconnected biogeochemical processes in an aquifer system.</title>
        <authorList>
            <person name="Anantharaman K."/>
            <person name="Brown C.T."/>
            <person name="Hug L.A."/>
            <person name="Sharon I."/>
            <person name="Castelle C.J."/>
            <person name="Probst A.J."/>
            <person name="Thomas B.C."/>
            <person name="Singh A."/>
            <person name="Wilkins M.J."/>
            <person name="Karaoz U."/>
            <person name="Brodie E.L."/>
            <person name="Williams K.H."/>
            <person name="Hubbard S.S."/>
            <person name="Banfield J.F."/>
        </authorList>
    </citation>
    <scope>NUCLEOTIDE SEQUENCE [LARGE SCALE GENOMIC DNA]</scope>
</reference>
<dbReference type="PRINTS" id="PR00059">
    <property type="entry name" value="RIBOSOMALL6"/>
</dbReference>
<comment type="caution">
    <text evidence="8">The sequence shown here is derived from an EMBL/GenBank/DDBJ whole genome shotgun (WGS) entry which is preliminary data.</text>
</comment>
<keyword evidence="3 4" id="KW-0687">Ribonucleoprotein</keyword>
<dbReference type="InterPro" id="IPR019906">
    <property type="entry name" value="Ribosomal_uL6_bac-type"/>
</dbReference>
<keyword evidence="2 4" id="KW-0689">Ribosomal protein</keyword>
<dbReference type="NCBIfam" id="TIGR03654">
    <property type="entry name" value="L6_bact"/>
    <property type="match status" value="1"/>
</dbReference>
<proteinExistence type="inferred from homology"/>
<comment type="subunit">
    <text evidence="4">Part of the 50S ribosomal subunit.</text>
</comment>
<evidence type="ECO:0000256" key="3">
    <source>
        <dbReference type="ARBA" id="ARBA00023274"/>
    </source>
</evidence>
<dbReference type="STRING" id="1802471.A2115_01835"/>
<dbReference type="InterPro" id="IPR002358">
    <property type="entry name" value="Ribosomal_uL6_CS"/>
</dbReference>